<evidence type="ECO:0000313" key="4">
    <source>
        <dbReference type="Proteomes" id="UP001140217"/>
    </source>
</evidence>
<dbReference type="Pfam" id="PF12400">
    <property type="entry name" value="STIMATE"/>
    <property type="match status" value="1"/>
</dbReference>
<evidence type="ECO:0000313" key="3">
    <source>
        <dbReference type="EMBL" id="KAJ2776221.1"/>
    </source>
</evidence>
<feature type="transmembrane region" description="Helical" evidence="2">
    <location>
        <begin position="185"/>
        <end position="204"/>
    </location>
</feature>
<keyword evidence="2" id="KW-1133">Transmembrane helix</keyword>
<sequence>MSADGGGDEVASCRLVGPFSILVQVVVGTLGFSTLILKRYFERRRRPWLVWSFDVSKQAISGSTMHMCNLLVSALNKSTESTNPCAWYVLNLTLDCTLGIGFIIGYLSLFGRLARRLGVRVRESGDYGVPPDWREWAKQGTLFLASMVSMKLTVVALVALFPSLVAIGRLVLAPVWRTGSARLEIVFVMAIWPLLLNIFESWVIDQFIKGKSRQLPPVSASGHVPLDTEDSPGASRGLAAAGPSSFEMHRASPSSGSRTLPAQDSSRWETRLSLDDSDFDSDTDAGESDAGHGAPAPAKHAGP</sequence>
<evidence type="ECO:0000256" key="2">
    <source>
        <dbReference type="SAM" id="Phobius"/>
    </source>
</evidence>
<feature type="transmembrane region" description="Helical" evidence="2">
    <location>
        <begin position="142"/>
        <end position="165"/>
    </location>
</feature>
<evidence type="ECO:0008006" key="5">
    <source>
        <dbReference type="Google" id="ProtNLM"/>
    </source>
</evidence>
<organism evidence="3 4">
    <name type="scientific">Coemansia javaensis</name>
    <dbReference type="NCBI Taxonomy" id="2761396"/>
    <lineage>
        <taxon>Eukaryota</taxon>
        <taxon>Fungi</taxon>
        <taxon>Fungi incertae sedis</taxon>
        <taxon>Zoopagomycota</taxon>
        <taxon>Kickxellomycotina</taxon>
        <taxon>Kickxellomycetes</taxon>
        <taxon>Kickxellales</taxon>
        <taxon>Kickxellaceae</taxon>
        <taxon>Coemansia</taxon>
    </lineage>
</organism>
<gene>
    <name evidence="3" type="ORF">H4R18_005786</name>
</gene>
<name>A0A9W8LEB3_9FUNG</name>
<dbReference type="OrthoDB" id="431202at2759"/>
<comment type="caution">
    <text evidence="3">The sequence shown here is derived from an EMBL/GenBank/DDBJ whole genome shotgun (WGS) entry which is preliminary data.</text>
</comment>
<protein>
    <recommendedName>
        <fullName evidence="5">Store-operated calcium entry regulator STIMATE</fullName>
    </recommendedName>
</protein>
<dbReference type="AlphaFoldDB" id="A0A9W8LEB3"/>
<feature type="region of interest" description="Disordered" evidence="1">
    <location>
        <begin position="214"/>
        <end position="303"/>
    </location>
</feature>
<keyword evidence="2" id="KW-0472">Membrane</keyword>
<feature type="compositionally biased region" description="Polar residues" evidence="1">
    <location>
        <begin position="252"/>
        <end position="265"/>
    </location>
</feature>
<evidence type="ECO:0000256" key="1">
    <source>
        <dbReference type="SAM" id="MobiDB-lite"/>
    </source>
</evidence>
<dbReference type="PANTHER" id="PTHR31735:SF1">
    <property type="entry name" value="VACUOLAR MEMBRANE PROTEIN YPL162C"/>
    <property type="match status" value="1"/>
</dbReference>
<dbReference type="InterPro" id="IPR022127">
    <property type="entry name" value="STIMATE/YPL162C"/>
</dbReference>
<dbReference type="PANTHER" id="PTHR31735">
    <property type="entry name" value="VACUOLAR MEMBRANE PROTEIN YPL162C"/>
    <property type="match status" value="1"/>
</dbReference>
<feature type="transmembrane region" description="Helical" evidence="2">
    <location>
        <begin position="87"/>
        <end position="110"/>
    </location>
</feature>
<feature type="compositionally biased region" description="Acidic residues" evidence="1">
    <location>
        <begin position="275"/>
        <end position="287"/>
    </location>
</feature>
<dbReference type="GO" id="GO:0016020">
    <property type="term" value="C:membrane"/>
    <property type="evidence" value="ECO:0007669"/>
    <property type="project" value="TreeGrafter"/>
</dbReference>
<proteinExistence type="predicted"/>
<keyword evidence="4" id="KW-1185">Reference proteome</keyword>
<keyword evidence="2" id="KW-0812">Transmembrane</keyword>
<dbReference type="Proteomes" id="UP001140217">
    <property type="component" value="Unassembled WGS sequence"/>
</dbReference>
<feature type="compositionally biased region" description="Low complexity" evidence="1">
    <location>
        <begin position="291"/>
        <end position="303"/>
    </location>
</feature>
<feature type="transmembrane region" description="Helical" evidence="2">
    <location>
        <begin position="15"/>
        <end position="37"/>
    </location>
</feature>
<accession>A0A9W8LEB3</accession>
<reference evidence="3" key="1">
    <citation type="submission" date="2022-07" db="EMBL/GenBank/DDBJ databases">
        <title>Phylogenomic reconstructions and comparative analyses of Kickxellomycotina fungi.</title>
        <authorList>
            <person name="Reynolds N.K."/>
            <person name="Stajich J.E."/>
            <person name="Barry K."/>
            <person name="Grigoriev I.V."/>
            <person name="Crous P."/>
            <person name="Smith M.E."/>
        </authorList>
    </citation>
    <scope>NUCLEOTIDE SEQUENCE</scope>
    <source>
        <strain evidence="3">NBRC 105414</strain>
    </source>
</reference>
<dbReference type="EMBL" id="JANBUL010000383">
    <property type="protein sequence ID" value="KAJ2776221.1"/>
    <property type="molecule type" value="Genomic_DNA"/>
</dbReference>